<dbReference type="Gene3D" id="1.10.10.10">
    <property type="entry name" value="Winged helix-like DNA-binding domain superfamily/Winged helix DNA-binding domain"/>
    <property type="match status" value="1"/>
</dbReference>
<dbReference type="GO" id="GO:0016987">
    <property type="term" value="F:sigma factor activity"/>
    <property type="evidence" value="ECO:0007669"/>
    <property type="project" value="InterPro"/>
</dbReference>
<dbReference type="Proteomes" id="UP000198892">
    <property type="component" value="Unassembled WGS sequence"/>
</dbReference>
<feature type="domain" description="RNA polymerase sigma factor 70 region 4 type 2" evidence="1">
    <location>
        <begin position="93"/>
        <end position="140"/>
    </location>
</feature>
<evidence type="ECO:0000313" key="3">
    <source>
        <dbReference type="Proteomes" id="UP000198892"/>
    </source>
</evidence>
<proteinExistence type="predicted"/>
<accession>A0A1I5MLS0</accession>
<dbReference type="RefSeq" id="WP_093335108.1">
    <property type="nucleotide sequence ID" value="NZ_FOXD01000002.1"/>
</dbReference>
<dbReference type="AlphaFoldDB" id="A0A1I5MLS0"/>
<organism evidence="2 3">
    <name type="scientific">Salibacterium halotolerans</name>
    <dbReference type="NCBI Taxonomy" id="1884432"/>
    <lineage>
        <taxon>Bacteria</taxon>
        <taxon>Bacillati</taxon>
        <taxon>Bacillota</taxon>
        <taxon>Bacilli</taxon>
        <taxon>Bacillales</taxon>
        <taxon>Bacillaceae</taxon>
    </lineage>
</organism>
<dbReference type="InterPro" id="IPR013324">
    <property type="entry name" value="RNA_pol_sigma_r3/r4-like"/>
</dbReference>
<dbReference type="GO" id="GO:0006352">
    <property type="term" value="P:DNA-templated transcription initiation"/>
    <property type="evidence" value="ECO:0007669"/>
    <property type="project" value="InterPro"/>
</dbReference>
<dbReference type="OrthoDB" id="2083683at2"/>
<dbReference type="CDD" id="cd06171">
    <property type="entry name" value="Sigma70_r4"/>
    <property type="match status" value="1"/>
</dbReference>
<evidence type="ECO:0000313" key="2">
    <source>
        <dbReference type="EMBL" id="SFP10554.1"/>
    </source>
</evidence>
<dbReference type="SUPFAM" id="SSF88659">
    <property type="entry name" value="Sigma3 and sigma4 domains of RNA polymerase sigma factors"/>
    <property type="match status" value="1"/>
</dbReference>
<keyword evidence="3" id="KW-1185">Reference proteome</keyword>
<name>A0A1I5MLS0_9BACI</name>
<gene>
    <name evidence="2" type="ORF">SAMN05518683_102278</name>
</gene>
<dbReference type="InterPro" id="IPR036388">
    <property type="entry name" value="WH-like_DNA-bd_sf"/>
</dbReference>
<sequence length="154" mass="17696">MKDLLDEYKITRSDLKKALITANEEDAFHFKRMISDLTYAIDWMRLGYNPGNTRGIERRAAYEREVAVDPLHIQSYVSNTTTGHTGTSEDDKQRIQEALEVLTDRERDAYLMVRGEALPREEVARLLNVSKGTVNNMITRCEQKIISHRIAPAN</sequence>
<reference evidence="3" key="1">
    <citation type="submission" date="2016-10" db="EMBL/GenBank/DDBJ databases">
        <authorList>
            <person name="Varghese N."/>
            <person name="Submissions S."/>
        </authorList>
    </citation>
    <scope>NUCLEOTIDE SEQUENCE [LARGE SCALE GENOMIC DNA]</scope>
    <source>
        <strain evidence="3">S7</strain>
    </source>
</reference>
<dbReference type="Pfam" id="PF08281">
    <property type="entry name" value="Sigma70_r4_2"/>
    <property type="match status" value="1"/>
</dbReference>
<dbReference type="GO" id="GO:0003677">
    <property type="term" value="F:DNA binding"/>
    <property type="evidence" value="ECO:0007669"/>
    <property type="project" value="InterPro"/>
</dbReference>
<dbReference type="InterPro" id="IPR013249">
    <property type="entry name" value="RNA_pol_sigma70_r4_t2"/>
</dbReference>
<dbReference type="STRING" id="1884432.SAMN05518683_102278"/>
<evidence type="ECO:0000259" key="1">
    <source>
        <dbReference type="Pfam" id="PF08281"/>
    </source>
</evidence>
<protein>
    <submittedName>
        <fullName evidence="2">RNA polymerase sigma-70 factor, ECF subfamily</fullName>
    </submittedName>
</protein>
<dbReference type="EMBL" id="FOXD01000002">
    <property type="protein sequence ID" value="SFP10554.1"/>
    <property type="molecule type" value="Genomic_DNA"/>
</dbReference>
<dbReference type="NCBIfam" id="NF005385">
    <property type="entry name" value="PRK06930.1"/>
    <property type="match status" value="1"/>
</dbReference>